<name>A0A7W8DTZ0_9HYPH</name>
<reference evidence="1 2" key="1">
    <citation type="submission" date="2020-08" db="EMBL/GenBank/DDBJ databases">
        <title>Genomic Encyclopedia of Type Strains, Phase IV (KMG-IV): sequencing the most valuable type-strain genomes for metagenomic binning, comparative biology and taxonomic classification.</title>
        <authorList>
            <person name="Goeker M."/>
        </authorList>
    </citation>
    <scope>NUCLEOTIDE SEQUENCE [LARGE SCALE GENOMIC DNA]</scope>
    <source>
        <strain evidence="1 2">DSM 21319</strain>
    </source>
</reference>
<dbReference type="AlphaFoldDB" id="A0A7W8DTZ0"/>
<sequence length="83" mass="9176">MNRSYWSRPVTFETTTLGVYRTISSTAEAARVLLDDWPVDEGAAWSVAQQKCLVALEGGIDHEEARQAFLKAAEEAGVFVRDS</sequence>
<dbReference type="Proteomes" id="UP000535406">
    <property type="component" value="Unassembled WGS sequence"/>
</dbReference>
<gene>
    <name evidence="1" type="ORF">HNQ66_001298</name>
</gene>
<dbReference type="InterPro" id="IPR010385">
    <property type="entry name" value="DUF982"/>
</dbReference>
<comment type="caution">
    <text evidence="1">The sequence shown here is derived from an EMBL/GenBank/DDBJ whole genome shotgun (WGS) entry which is preliminary data.</text>
</comment>
<dbReference type="EMBL" id="JACHIK010000003">
    <property type="protein sequence ID" value="MBB5041915.1"/>
    <property type="molecule type" value="Genomic_DNA"/>
</dbReference>
<organism evidence="1 2">
    <name type="scientific">Shinella fusca</name>
    <dbReference type="NCBI Taxonomy" id="544480"/>
    <lineage>
        <taxon>Bacteria</taxon>
        <taxon>Pseudomonadati</taxon>
        <taxon>Pseudomonadota</taxon>
        <taxon>Alphaproteobacteria</taxon>
        <taxon>Hyphomicrobiales</taxon>
        <taxon>Rhizobiaceae</taxon>
        <taxon>Shinella</taxon>
    </lineage>
</organism>
<dbReference type="Pfam" id="PF06169">
    <property type="entry name" value="DUF982"/>
    <property type="match status" value="1"/>
</dbReference>
<evidence type="ECO:0000313" key="1">
    <source>
        <dbReference type="EMBL" id="MBB5041915.1"/>
    </source>
</evidence>
<dbReference type="Gene3D" id="6.10.250.730">
    <property type="match status" value="1"/>
</dbReference>
<dbReference type="RefSeq" id="WP_184142025.1">
    <property type="nucleotide sequence ID" value="NZ_JACHIK010000003.1"/>
</dbReference>
<protein>
    <submittedName>
        <fullName evidence="1">HEAT repeat protein</fullName>
    </submittedName>
</protein>
<keyword evidence="2" id="KW-1185">Reference proteome</keyword>
<proteinExistence type="predicted"/>
<evidence type="ECO:0000313" key="2">
    <source>
        <dbReference type="Proteomes" id="UP000535406"/>
    </source>
</evidence>
<accession>A0A7W8DTZ0</accession>